<accession>A0A0C2G058</accession>
<sequence length="71" mass="7761">MAEWCADHLRDVEGWRSAGLALSTISNESAKLFDAALRQFVSWTDCKQLDGLEKTMEAMQAADSNAGRAAL</sequence>
<dbReference type="AlphaFoldDB" id="A0A0C2G058"/>
<evidence type="ECO:0000313" key="1">
    <source>
        <dbReference type="EMBL" id="KIH50466.1"/>
    </source>
</evidence>
<proteinExistence type="predicted"/>
<reference evidence="1 2" key="1">
    <citation type="submission" date="2013-12" db="EMBL/GenBank/DDBJ databases">
        <title>Draft genome of the parsitic nematode Ancylostoma duodenale.</title>
        <authorList>
            <person name="Mitreva M."/>
        </authorList>
    </citation>
    <scope>NUCLEOTIDE SEQUENCE [LARGE SCALE GENOMIC DNA]</scope>
    <source>
        <strain evidence="1 2">Zhejiang</strain>
    </source>
</reference>
<organism evidence="1 2">
    <name type="scientific">Ancylostoma duodenale</name>
    <dbReference type="NCBI Taxonomy" id="51022"/>
    <lineage>
        <taxon>Eukaryota</taxon>
        <taxon>Metazoa</taxon>
        <taxon>Ecdysozoa</taxon>
        <taxon>Nematoda</taxon>
        <taxon>Chromadorea</taxon>
        <taxon>Rhabditida</taxon>
        <taxon>Rhabditina</taxon>
        <taxon>Rhabditomorpha</taxon>
        <taxon>Strongyloidea</taxon>
        <taxon>Ancylostomatidae</taxon>
        <taxon>Ancylostomatinae</taxon>
        <taxon>Ancylostoma</taxon>
    </lineage>
</organism>
<keyword evidence="2" id="KW-1185">Reference proteome</keyword>
<protein>
    <submittedName>
        <fullName evidence="1">Uncharacterized protein</fullName>
    </submittedName>
</protein>
<dbReference type="EMBL" id="KN749620">
    <property type="protein sequence ID" value="KIH50466.1"/>
    <property type="molecule type" value="Genomic_DNA"/>
</dbReference>
<dbReference type="Proteomes" id="UP000054047">
    <property type="component" value="Unassembled WGS sequence"/>
</dbReference>
<gene>
    <name evidence="1" type="ORF">ANCDUO_19455</name>
</gene>
<dbReference type="OrthoDB" id="5832113at2759"/>
<evidence type="ECO:0000313" key="2">
    <source>
        <dbReference type="Proteomes" id="UP000054047"/>
    </source>
</evidence>
<name>A0A0C2G058_9BILA</name>